<feature type="transmembrane region" description="Helical" evidence="9">
    <location>
        <begin position="226"/>
        <end position="243"/>
    </location>
</feature>
<protein>
    <submittedName>
        <fullName evidence="10">RnfABCDGE type electron transport complex subunit D</fullName>
    </submittedName>
</protein>
<dbReference type="RefSeq" id="WP_330484404.1">
    <property type="nucleotide sequence ID" value="NZ_JAZBJZ010000059.1"/>
</dbReference>
<reference evidence="10" key="1">
    <citation type="submission" date="2024-01" db="EMBL/GenBank/DDBJ databases">
        <title>Bank of Algae and Cyanobacteria of the Azores (BACA) strain genomes.</title>
        <authorList>
            <person name="Luz R."/>
            <person name="Cordeiro R."/>
            <person name="Fonseca A."/>
            <person name="Goncalves V."/>
        </authorList>
    </citation>
    <scope>NUCLEOTIDE SEQUENCE</scope>
    <source>
        <strain evidence="10">BACA0141</strain>
    </source>
</reference>
<evidence type="ECO:0000256" key="5">
    <source>
        <dbReference type="ARBA" id="ARBA00022692"/>
    </source>
</evidence>
<dbReference type="GO" id="GO:0055085">
    <property type="term" value="P:transmembrane transport"/>
    <property type="evidence" value="ECO:0007669"/>
    <property type="project" value="InterPro"/>
</dbReference>
<dbReference type="PANTHER" id="PTHR30578:SF0">
    <property type="entry name" value="ION-TRANSLOCATING OXIDOREDUCTASE COMPLEX SUBUNIT D"/>
    <property type="match status" value="1"/>
</dbReference>
<dbReference type="Proteomes" id="UP001333818">
    <property type="component" value="Unassembled WGS sequence"/>
</dbReference>
<feature type="transmembrane region" description="Helical" evidence="9">
    <location>
        <begin position="255"/>
        <end position="273"/>
    </location>
</feature>
<evidence type="ECO:0000256" key="8">
    <source>
        <dbReference type="ARBA" id="ARBA00023136"/>
    </source>
</evidence>
<keyword evidence="4" id="KW-0288">FMN</keyword>
<keyword evidence="5 9" id="KW-0812">Transmembrane</keyword>
<evidence type="ECO:0000256" key="2">
    <source>
        <dbReference type="ARBA" id="ARBA00022553"/>
    </source>
</evidence>
<keyword evidence="11" id="KW-1185">Reference proteome</keyword>
<proteinExistence type="predicted"/>
<organism evidence="10 11">
    <name type="scientific">Tumidithrix elongata BACA0141</name>
    <dbReference type="NCBI Taxonomy" id="2716417"/>
    <lineage>
        <taxon>Bacteria</taxon>
        <taxon>Bacillati</taxon>
        <taxon>Cyanobacteriota</taxon>
        <taxon>Cyanophyceae</taxon>
        <taxon>Pseudanabaenales</taxon>
        <taxon>Pseudanabaenaceae</taxon>
        <taxon>Tumidithrix</taxon>
        <taxon>Tumidithrix elongata</taxon>
    </lineage>
</organism>
<evidence type="ECO:0000313" key="11">
    <source>
        <dbReference type="Proteomes" id="UP001333818"/>
    </source>
</evidence>
<evidence type="ECO:0000256" key="4">
    <source>
        <dbReference type="ARBA" id="ARBA00022643"/>
    </source>
</evidence>
<keyword evidence="1" id="KW-0813">Transport</keyword>
<evidence type="ECO:0000256" key="9">
    <source>
        <dbReference type="SAM" id="Phobius"/>
    </source>
</evidence>
<evidence type="ECO:0000256" key="7">
    <source>
        <dbReference type="ARBA" id="ARBA00022989"/>
    </source>
</evidence>
<dbReference type="InterPro" id="IPR004338">
    <property type="entry name" value="NqrB/RnfD"/>
</dbReference>
<feature type="transmembrane region" description="Helical" evidence="9">
    <location>
        <begin position="177"/>
        <end position="194"/>
    </location>
</feature>
<dbReference type="PANTHER" id="PTHR30578">
    <property type="entry name" value="ELECTRON TRANSPORT COMPLEX PROTEIN RNFD"/>
    <property type="match status" value="1"/>
</dbReference>
<evidence type="ECO:0000256" key="6">
    <source>
        <dbReference type="ARBA" id="ARBA00022967"/>
    </source>
</evidence>
<dbReference type="EMBL" id="JAZBJZ010000059">
    <property type="protein sequence ID" value="MEE3717974.1"/>
    <property type="molecule type" value="Genomic_DNA"/>
</dbReference>
<feature type="transmembrane region" description="Helical" evidence="9">
    <location>
        <begin position="51"/>
        <end position="74"/>
    </location>
</feature>
<accession>A0AAW9Q295</accession>
<evidence type="ECO:0000313" key="10">
    <source>
        <dbReference type="EMBL" id="MEE3717974.1"/>
    </source>
</evidence>
<evidence type="ECO:0000256" key="3">
    <source>
        <dbReference type="ARBA" id="ARBA00022630"/>
    </source>
</evidence>
<sequence>MLPLTLPKFALPKILSKIRLPQDARDYQILFLSLFLILGVSTRDWTLHPDLMLLVFGVCWLTQAVAVVFTQAIAPKSMPQEQLGKFPLNIPNPTYFSHLQNLGSLRSATITALGLCLLLRSDSYVTMAVAAFLAIISKFIFRLNGKHWFNPANFGIVAALSLGEHAWVSPGQWGDDSWYALLFLGLGALILKRVGRWDTSITFLGAYALLEGVRNLWLGWTFDVLAHRLMSGSLLLFALFMVTDPRSIPNARIGRIVWAVAIAVLTFVLRNQFYIADAMFYALFALSPLTLLCDRIWSGSKFSWSPRLPELAIARS</sequence>
<keyword evidence="3" id="KW-0285">Flavoprotein</keyword>
<keyword evidence="7 9" id="KW-1133">Transmembrane helix</keyword>
<keyword evidence="8 9" id="KW-0472">Membrane</keyword>
<dbReference type="GO" id="GO:0005886">
    <property type="term" value="C:plasma membrane"/>
    <property type="evidence" value="ECO:0007669"/>
    <property type="project" value="TreeGrafter"/>
</dbReference>
<gene>
    <name evidence="10" type="ORF">V2H45_14635</name>
</gene>
<dbReference type="Pfam" id="PF03116">
    <property type="entry name" value="NQR2_RnfD_RnfE"/>
    <property type="match status" value="1"/>
</dbReference>
<feature type="transmembrane region" description="Helical" evidence="9">
    <location>
        <begin position="27"/>
        <end position="45"/>
    </location>
</feature>
<name>A0AAW9Q295_9CYAN</name>
<comment type="caution">
    <text evidence="10">The sequence shown here is derived from an EMBL/GenBank/DDBJ whole genome shotgun (WGS) entry which is preliminary data.</text>
</comment>
<evidence type="ECO:0000256" key="1">
    <source>
        <dbReference type="ARBA" id="ARBA00022448"/>
    </source>
</evidence>
<feature type="transmembrane region" description="Helical" evidence="9">
    <location>
        <begin position="124"/>
        <end position="141"/>
    </location>
</feature>
<keyword evidence="2" id="KW-0597">Phosphoprotein</keyword>
<keyword evidence="6" id="KW-1278">Translocase</keyword>
<dbReference type="AlphaFoldDB" id="A0AAW9Q295"/>